<organism evidence="2 3">
    <name type="scientific">Danionella cerebrum</name>
    <dbReference type="NCBI Taxonomy" id="2873325"/>
    <lineage>
        <taxon>Eukaryota</taxon>
        <taxon>Metazoa</taxon>
        <taxon>Chordata</taxon>
        <taxon>Craniata</taxon>
        <taxon>Vertebrata</taxon>
        <taxon>Euteleostomi</taxon>
        <taxon>Actinopterygii</taxon>
        <taxon>Neopterygii</taxon>
        <taxon>Teleostei</taxon>
        <taxon>Ostariophysi</taxon>
        <taxon>Cypriniformes</taxon>
        <taxon>Danionidae</taxon>
        <taxon>Danioninae</taxon>
        <taxon>Danionella</taxon>
    </lineage>
</organism>
<keyword evidence="3" id="KW-1185">Reference proteome</keyword>
<evidence type="ECO:0000256" key="1">
    <source>
        <dbReference type="SAM" id="MobiDB-lite"/>
    </source>
</evidence>
<reference evidence="2 3" key="1">
    <citation type="journal article" date="2019" name="Sci. Data">
        <title>Hybrid genome assembly and annotation of Danionella translucida.</title>
        <authorList>
            <person name="Kadobianskyi M."/>
            <person name="Schulze L."/>
            <person name="Schuelke M."/>
            <person name="Judkewitz B."/>
        </authorList>
    </citation>
    <scope>NUCLEOTIDE SEQUENCE [LARGE SCALE GENOMIC DNA]</scope>
    <source>
        <strain evidence="2 3">Bolton</strain>
    </source>
</reference>
<feature type="compositionally biased region" description="Basic and acidic residues" evidence="1">
    <location>
        <begin position="83"/>
        <end position="92"/>
    </location>
</feature>
<dbReference type="EMBL" id="SRMA01025613">
    <property type="protein sequence ID" value="TRY92458.1"/>
    <property type="molecule type" value="Genomic_DNA"/>
</dbReference>
<feature type="region of interest" description="Disordered" evidence="1">
    <location>
        <begin position="1"/>
        <end position="20"/>
    </location>
</feature>
<comment type="caution">
    <text evidence="2">The sequence shown here is derived from an EMBL/GenBank/DDBJ whole genome shotgun (WGS) entry which is preliminary data.</text>
</comment>
<evidence type="ECO:0000313" key="2">
    <source>
        <dbReference type="EMBL" id="TRY92458.1"/>
    </source>
</evidence>
<name>A0A553QRR0_9TELE</name>
<proteinExistence type="predicted"/>
<accession>A0A553QRR0</accession>
<protein>
    <submittedName>
        <fullName evidence="2">Uncharacterized protein</fullName>
    </submittedName>
</protein>
<evidence type="ECO:0000313" key="3">
    <source>
        <dbReference type="Proteomes" id="UP000316079"/>
    </source>
</evidence>
<feature type="compositionally biased region" description="Basic and acidic residues" evidence="1">
    <location>
        <begin position="65"/>
        <end position="75"/>
    </location>
</feature>
<feature type="region of interest" description="Disordered" evidence="1">
    <location>
        <begin position="62"/>
        <end position="92"/>
    </location>
</feature>
<sequence length="92" mass="9916">MSSYTAIKFNGCNGEKDLPEPPKVRCLCDSGGPNLREQMPSGKCDQNTCPPSSSTEAFSAICAPGEKRRDEKTKCESTSQVPMEDKEAASLL</sequence>
<gene>
    <name evidence="2" type="ORF">DNTS_028164</name>
</gene>
<dbReference type="Proteomes" id="UP000316079">
    <property type="component" value="Unassembled WGS sequence"/>
</dbReference>
<dbReference type="AlphaFoldDB" id="A0A553QRR0"/>